<dbReference type="CDD" id="cd06865">
    <property type="entry name" value="PX_SNX_like"/>
    <property type="match status" value="1"/>
</dbReference>
<evidence type="ECO:0000313" key="3">
    <source>
        <dbReference type="EMBL" id="GAA0141179.1"/>
    </source>
</evidence>
<dbReference type="SMART" id="SM00312">
    <property type="entry name" value="PX"/>
    <property type="match status" value="1"/>
</dbReference>
<organism evidence="3 4">
    <name type="scientific">Lithospermum erythrorhizon</name>
    <name type="common">Purple gromwell</name>
    <name type="synonym">Lithospermum officinale var. erythrorhizon</name>
    <dbReference type="NCBI Taxonomy" id="34254"/>
    <lineage>
        <taxon>Eukaryota</taxon>
        <taxon>Viridiplantae</taxon>
        <taxon>Streptophyta</taxon>
        <taxon>Embryophyta</taxon>
        <taxon>Tracheophyta</taxon>
        <taxon>Spermatophyta</taxon>
        <taxon>Magnoliopsida</taxon>
        <taxon>eudicotyledons</taxon>
        <taxon>Gunneridae</taxon>
        <taxon>Pentapetalae</taxon>
        <taxon>asterids</taxon>
        <taxon>lamiids</taxon>
        <taxon>Boraginales</taxon>
        <taxon>Boraginaceae</taxon>
        <taxon>Boraginoideae</taxon>
        <taxon>Lithospermeae</taxon>
        <taxon>Lithospermum</taxon>
    </lineage>
</organism>
<dbReference type="Gene3D" id="3.30.1520.10">
    <property type="entry name" value="Phox-like domain"/>
    <property type="match status" value="1"/>
</dbReference>
<proteinExistence type="predicted"/>
<dbReference type="Pfam" id="PF00787">
    <property type="entry name" value="PX"/>
    <property type="match status" value="1"/>
</dbReference>
<sequence>MGSQIPNEPPEQLHHHDGATTSAAFNHPLATPADSDPLLSPPPPPPPPPTTTTPSINTNSSQSSDYYSQHNDENLPSSEIFIEPASPKSNYLRISVSDPKKEGESSNSLVPGTKNTYVTYLITTETDLPDYNGSKFTVRRRFKDIVTLSDRLTESYRGFFIPPRPDKSVVESQVMQKQEFVEQRRVLLERYLRRLAGHPMVKKSDELRVFLQVEGRMPLPTSTDMASRMLDGAVNLPRQLMGSEGGRRMGLDDVVQPAKSGRDLMRMFRELKQTVVMDWGGKKPPVEEEDREFLEKKERLIQLELHLTNASKQAESLMKAQQEMGETLGELGLAFLKLTKFENEQATSVTQRTRATDMKSIATAAVKAGRLYRGLNAQSMKHLDTIHEYMGFMLAVRNAFSDCSSALLTAQTLISELSSLHAKSEKLETASTNFFGGDKSRPRKMDELKEAIRVTEDAKYCALKEYERIKENNRNEIERLDIERKGDFMNMLKGFVTDQVAYAEKIETEWAKVAEETSRYAKESE</sequence>
<gene>
    <name evidence="3" type="ORF">LIER_02383</name>
</gene>
<dbReference type="InterPro" id="IPR015404">
    <property type="entry name" value="Vps5_C"/>
</dbReference>
<dbReference type="FunFam" id="3.30.1520.10:FF:000059">
    <property type="entry name" value="Sorting nexin 2B"/>
    <property type="match status" value="1"/>
</dbReference>
<dbReference type="PANTHER" id="PTHR46757">
    <property type="entry name" value="SORTING NEXIN-RELATED"/>
    <property type="match status" value="1"/>
</dbReference>
<dbReference type="AlphaFoldDB" id="A0AAV3NP79"/>
<dbReference type="Proteomes" id="UP001454036">
    <property type="component" value="Unassembled WGS sequence"/>
</dbReference>
<evidence type="ECO:0000256" key="1">
    <source>
        <dbReference type="SAM" id="MobiDB-lite"/>
    </source>
</evidence>
<dbReference type="GO" id="GO:0035091">
    <property type="term" value="F:phosphatidylinositol binding"/>
    <property type="evidence" value="ECO:0007669"/>
    <property type="project" value="InterPro"/>
</dbReference>
<keyword evidence="4" id="KW-1185">Reference proteome</keyword>
<dbReference type="InterPro" id="IPR044279">
    <property type="entry name" value="SNX2A/B"/>
</dbReference>
<name>A0AAV3NP79_LITER</name>
<evidence type="ECO:0000259" key="2">
    <source>
        <dbReference type="PROSITE" id="PS50195"/>
    </source>
</evidence>
<dbReference type="Gene3D" id="1.20.1270.60">
    <property type="entry name" value="Arfaptin homology (AH) domain/BAR domain"/>
    <property type="match status" value="1"/>
</dbReference>
<dbReference type="PANTHER" id="PTHR46757:SF9">
    <property type="entry name" value="SORTING NEXIN 2B-LIKE ISOFORM X1"/>
    <property type="match status" value="1"/>
</dbReference>
<dbReference type="CDD" id="cd07596">
    <property type="entry name" value="BAR_SNX"/>
    <property type="match status" value="1"/>
</dbReference>
<dbReference type="InterPro" id="IPR001683">
    <property type="entry name" value="PX_dom"/>
</dbReference>
<protein>
    <submittedName>
        <fullName evidence="3">Scaffold/adaptor protein</fullName>
    </submittedName>
</protein>
<dbReference type="EMBL" id="BAABME010000254">
    <property type="protein sequence ID" value="GAA0141179.1"/>
    <property type="molecule type" value="Genomic_DNA"/>
</dbReference>
<dbReference type="Pfam" id="PF09325">
    <property type="entry name" value="Vps5"/>
    <property type="match status" value="1"/>
</dbReference>
<reference evidence="3 4" key="1">
    <citation type="submission" date="2024-01" db="EMBL/GenBank/DDBJ databases">
        <title>The complete chloroplast genome sequence of Lithospermum erythrorhizon: insights into the phylogenetic relationship among Boraginaceae species and the maternal lineages of purple gromwells.</title>
        <authorList>
            <person name="Okada T."/>
            <person name="Watanabe K."/>
        </authorList>
    </citation>
    <scope>NUCLEOTIDE SEQUENCE [LARGE SCALE GENOMIC DNA]</scope>
</reference>
<evidence type="ECO:0000313" key="4">
    <source>
        <dbReference type="Proteomes" id="UP001454036"/>
    </source>
</evidence>
<feature type="region of interest" description="Disordered" evidence="1">
    <location>
        <begin position="1"/>
        <end position="73"/>
    </location>
</feature>
<dbReference type="PROSITE" id="PS50195">
    <property type="entry name" value="PX"/>
    <property type="match status" value="1"/>
</dbReference>
<accession>A0AAV3NP79</accession>
<dbReference type="InterPro" id="IPR027267">
    <property type="entry name" value="AH/BAR_dom_sf"/>
</dbReference>
<dbReference type="GO" id="GO:0016020">
    <property type="term" value="C:membrane"/>
    <property type="evidence" value="ECO:0007669"/>
    <property type="project" value="UniProtKB-ARBA"/>
</dbReference>
<feature type="compositionally biased region" description="Low complexity" evidence="1">
    <location>
        <begin position="52"/>
        <end position="64"/>
    </location>
</feature>
<comment type="caution">
    <text evidence="3">The sequence shown here is derived from an EMBL/GenBank/DDBJ whole genome shotgun (WGS) entry which is preliminary data.</text>
</comment>
<feature type="compositionally biased region" description="Pro residues" evidence="1">
    <location>
        <begin position="39"/>
        <end position="51"/>
    </location>
</feature>
<dbReference type="GO" id="GO:0005768">
    <property type="term" value="C:endosome"/>
    <property type="evidence" value="ECO:0007669"/>
    <property type="project" value="UniProtKB-ARBA"/>
</dbReference>
<dbReference type="SUPFAM" id="SSF64268">
    <property type="entry name" value="PX domain"/>
    <property type="match status" value="1"/>
</dbReference>
<dbReference type="InterPro" id="IPR036871">
    <property type="entry name" value="PX_dom_sf"/>
</dbReference>
<feature type="domain" description="PX" evidence="2">
    <location>
        <begin position="98"/>
        <end position="218"/>
    </location>
</feature>